<comment type="caution">
    <text evidence="1">The sequence shown here is derived from an EMBL/GenBank/DDBJ whole genome shotgun (WGS) entry which is preliminary data.</text>
</comment>
<gene>
    <name evidence="1" type="ORF">MPNT_90080</name>
</gene>
<dbReference type="Proteomes" id="UP000663859">
    <property type="component" value="Unassembled WGS sequence"/>
</dbReference>
<keyword evidence="2" id="KW-1185">Reference proteome</keyword>
<organism evidence="1 2">
    <name type="scientific">Candidatus Methylacidithermus pantelleriae</name>
    <dbReference type="NCBI Taxonomy" id="2744239"/>
    <lineage>
        <taxon>Bacteria</taxon>
        <taxon>Pseudomonadati</taxon>
        <taxon>Verrucomicrobiota</taxon>
        <taxon>Methylacidiphilae</taxon>
        <taxon>Methylacidiphilales</taxon>
        <taxon>Methylacidiphilaceae</taxon>
        <taxon>Candidatus Methylacidithermus</taxon>
    </lineage>
</organism>
<protein>
    <submittedName>
        <fullName evidence="1">Uncharacterized protein</fullName>
    </submittedName>
</protein>
<dbReference type="EMBL" id="CAJNOB010000071">
    <property type="protein sequence ID" value="CAF0705384.1"/>
    <property type="molecule type" value="Genomic_DNA"/>
</dbReference>
<proteinExistence type="predicted"/>
<name>A0A8J2BLR2_9BACT</name>
<evidence type="ECO:0000313" key="1">
    <source>
        <dbReference type="EMBL" id="CAF0705384.1"/>
    </source>
</evidence>
<sequence length="68" mass="7487">MGDQAAIDHYPWAQGCFGGSSGSAGGVAWAGRVEAKDSRAWDPMLVARHLWQELALEGFFFEEKKEDD</sequence>
<evidence type="ECO:0000313" key="2">
    <source>
        <dbReference type="Proteomes" id="UP000663859"/>
    </source>
</evidence>
<reference evidence="1" key="1">
    <citation type="submission" date="2021-02" db="EMBL/GenBank/DDBJ databases">
        <authorList>
            <person name="Cremers G."/>
            <person name="Picone N."/>
        </authorList>
    </citation>
    <scope>NUCLEOTIDE SEQUENCE</scope>
    <source>
        <strain evidence="1">PQ17</strain>
    </source>
</reference>
<accession>A0A8J2BLR2</accession>
<dbReference type="AlphaFoldDB" id="A0A8J2BLR2"/>